<dbReference type="KEGG" id="pmet:G4Y79_06445"/>
<evidence type="ECO:0000256" key="1">
    <source>
        <dbReference type="ARBA" id="ARBA00023015"/>
    </source>
</evidence>
<dbReference type="PROSITE" id="PS01117">
    <property type="entry name" value="HTH_MARR_1"/>
    <property type="match status" value="1"/>
</dbReference>
<dbReference type="GO" id="GO:0003700">
    <property type="term" value="F:DNA-binding transcription factor activity"/>
    <property type="evidence" value="ECO:0007669"/>
    <property type="project" value="InterPro"/>
</dbReference>
<dbReference type="Gene3D" id="1.10.10.10">
    <property type="entry name" value="Winged helix-like DNA-binding domain superfamily/Winged helix DNA-binding domain"/>
    <property type="match status" value="1"/>
</dbReference>
<dbReference type="InterPro" id="IPR036390">
    <property type="entry name" value="WH_DNA-bd_sf"/>
</dbReference>
<protein>
    <submittedName>
        <fullName evidence="5">MarR family transcriptional regulator</fullName>
    </submittedName>
</protein>
<dbReference type="EMBL" id="CP062983">
    <property type="protein sequence ID" value="QPC84016.1"/>
    <property type="molecule type" value="Genomic_DNA"/>
</dbReference>
<name>A0A7S8IFV6_9CHLR</name>
<gene>
    <name evidence="5" type="ORF">G4Y79_06445</name>
</gene>
<dbReference type="AlphaFoldDB" id="A0A7S8IFV6"/>
<evidence type="ECO:0000313" key="6">
    <source>
        <dbReference type="Proteomes" id="UP000594468"/>
    </source>
</evidence>
<dbReference type="InterPro" id="IPR000835">
    <property type="entry name" value="HTH_MarR-typ"/>
</dbReference>
<accession>A0A7S8IFV6</accession>
<keyword evidence="6" id="KW-1185">Reference proteome</keyword>
<dbReference type="Proteomes" id="UP000594468">
    <property type="component" value="Chromosome"/>
</dbReference>
<evidence type="ECO:0000256" key="2">
    <source>
        <dbReference type="ARBA" id="ARBA00023125"/>
    </source>
</evidence>
<dbReference type="InterPro" id="IPR036388">
    <property type="entry name" value="WH-like_DNA-bd_sf"/>
</dbReference>
<dbReference type="PANTHER" id="PTHR33164">
    <property type="entry name" value="TRANSCRIPTIONAL REGULATOR, MARR FAMILY"/>
    <property type="match status" value="1"/>
</dbReference>
<evidence type="ECO:0000313" key="5">
    <source>
        <dbReference type="EMBL" id="QPC84016.1"/>
    </source>
</evidence>
<evidence type="ECO:0000256" key="3">
    <source>
        <dbReference type="ARBA" id="ARBA00023163"/>
    </source>
</evidence>
<dbReference type="InterPro" id="IPR039422">
    <property type="entry name" value="MarR/SlyA-like"/>
</dbReference>
<reference evidence="5 6" key="1">
    <citation type="submission" date="2020-02" db="EMBL/GenBank/DDBJ databases">
        <authorList>
            <person name="Zheng R.K."/>
            <person name="Sun C.M."/>
        </authorList>
    </citation>
    <scope>NUCLEOTIDE SEQUENCE [LARGE SCALE GENOMIC DNA]</scope>
    <source>
        <strain evidence="6">rifampicinis</strain>
    </source>
</reference>
<dbReference type="GO" id="GO:0006950">
    <property type="term" value="P:response to stress"/>
    <property type="evidence" value="ECO:0007669"/>
    <property type="project" value="TreeGrafter"/>
</dbReference>
<dbReference type="PANTHER" id="PTHR33164:SF99">
    <property type="entry name" value="MARR FAMILY REGULATORY PROTEIN"/>
    <property type="match status" value="1"/>
</dbReference>
<feature type="domain" description="HTH marR-type" evidence="4">
    <location>
        <begin position="7"/>
        <end position="148"/>
    </location>
</feature>
<keyword evidence="3" id="KW-0804">Transcription</keyword>
<sequence>MAETWDSHEVARHMLALFPKFRRAMTHHNQVVNDASIEEDTTLMQGFTLIQLIDEPMTVSDLARKRHVSLQAASTLVQVLVERGWIERVRKPDDRRQYLLQATDEGLARAEEMKQNLLEHTAKYFQGLTKEEIAAAQVFLPALERIIEERVVEDARKCR</sequence>
<dbReference type="RefSeq" id="WP_195172080.1">
    <property type="nucleotide sequence ID" value="NZ_CP062983.1"/>
</dbReference>
<dbReference type="SUPFAM" id="SSF46785">
    <property type="entry name" value="Winged helix' DNA-binding domain"/>
    <property type="match status" value="1"/>
</dbReference>
<proteinExistence type="predicted"/>
<keyword evidence="2" id="KW-0238">DNA-binding</keyword>
<evidence type="ECO:0000259" key="4">
    <source>
        <dbReference type="PROSITE" id="PS50995"/>
    </source>
</evidence>
<organism evidence="5 6">
    <name type="scientific">Phototrophicus methaneseepsis</name>
    <dbReference type="NCBI Taxonomy" id="2710758"/>
    <lineage>
        <taxon>Bacteria</taxon>
        <taxon>Bacillati</taxon>
        <taxon>Chloroflexota</taxon>
        <taxon>Candidatus Thermofontia</taxon>
        <taxon>Phototrophicales</taxon>
        <taxon>Phototrophicaceae</taxon>
        <taxon>Phototrophicus</taxon>
    </lineage>
</organism>
<dbReference type="PROSITE" id="PS50995">
    <property type="entry name" value="HTH_MARR_2"/>
    <property type="match status" value="1"/>
</dbReference>
<dbReference type="SMART" id="SM00347">
    <property type="entry name" value="HTH_MARR"/>
    <property type="match status" value="1"/>
</dbReference>
<dbReference type="Pfam" id="PF12802">
    <property type="entry name" value="MarR_2"/>
    <property type="match status" value="1"/>
</dbReference>
<dbReference type="GO" id="GO:0003677">
    <property type="term" value="F:DNA binding"/>
    <property type="evidence" value="ECO:0007669"/>
    <property type="project" value="UniProtKB-KW"/>
</dbReference>
<keyword evidence="1" id="KW-0805">Transcription regulation</keyword>
<dbReference type="InterPro" id="IPR023187">
    <property type="entry name" value="Tscrpt_reg_MarR-type_CS"/>
</dbReference>